<dbReference type="EMBL" id="SLZW01000010">
    <property type="protein sequence ID" value="TCS60564.1"/>
    <property type="molecule type" value="Genomic_DNA"/>
</dbReference>
<dbReference type="Proteomes" id="UP000295304">
    <property type="component" value="Unassembled WGS sequence"/>
</dbReference>
<dbReference type="InterPro" id="IPR051454">
    <property type="entry name" value="RNA/ubiquinone_mod_enzymes"/>
</dbReference>
<keyword evidence="1" id="KW-0378">Hydrolase</keyword>
<evidence type="ECO:0000313" key="2">
    <source>
        <dbReference type="Proteomes" id="UP000295304"/>
    </source>
</evidence>
<dbReference type="OrthoDB" id="1983353at2"/>
<organism evidence="1 2">
    <name type="scientific">Varunaivibrio sulfuroxidans</name>
    <dbReference type="NCBI Taxonomy" id="1773489"/>
    <lineage>
        <taxon>Bacteria</taxon>
        <taxon>Pseudomonadati</taxon>
        <taxon>Pseudomonadota</taxon>
        <taxon>Alphaproteobacteria</taxon>
        <taxon>Rhodospirillales</taxon>
        <taxon>Magnetovibrionaceae</taxon>
        <taxon>Varunaivibrio</taxon>
    </lineage>
</organism>
<evidence type="ECO:0000313" key="1">
    <source>
        <dbReference type="EMBL" id="TCS60564.1"/>
    </source>
</evidence>
<proteinExistence type="predicted"/>
<accession>A0A4R3J5N0</accession>
<gene>
    <name evidence="1" type="ORF">EDD55_11038</name>
</gene>
<dbReference type="PANTHER" id="PTHR30217:SF3">
    <property type="entry name" value="UBIQUINONE BIOSYNTHESIS PROTEIN UBIU"/>
    <property type="match status" value="1"/>
</dbReference>
<reference evidence="1 2" key="1">
    <citation type="submission" date="2019-03" db="EMBL/GenBank/DDBJ databases">
        <title>Genomic Encyclopedia of Type Strains, Phase IV (KMG-IV): sequencing the most valuable type-strain genomes for metagenomic binning, comparative biology and taxonomic classification.</title>
        <authorList>
            <person name="Goeker M."/>
        </authorList>
    </citation>
    <scope>NUCLEOTIDE SEQUENCE [LARGE SCALE GENOMIC DNA]</scope>
    <source>
        <strain evidence="1 2">DSM 101688</strain>
    </source>
</reference>
<protein>
    <submittedName>
        <fullName evidence="1">Collagenase-like PrtC family protease</fullName>
    </submittedName>
</protein>
<comment type="caution">
    <text evidence="1">The sequence shown here is derived from an EMBL/GenBank/DDBJ whole genome shotgun (WGS) entry which is preliminary data.</text>
</comment>
<dbReference type="AlphaFoldDB" id="A0A4R3J5N0"/>
<keyword evidence="2" id="KW-1185">Reference proteome</keyword>
<dbReference type="GO" id="GO:0008233">
    <property type="term" value="F:peptidase activity"/>
    <property type="evidence" value="ECO:0007669"/>
    <property type="project" value="UniProtKB-KW"/>
</dbReference>
<dbReference type="Pfam" id="PF01136">
    <property type="entry name" value="Peptidase_U32"/>
    <property type="match status" value="1"/>
</dbReference>
<dbReference type="InterPro" id="IPR001539">
    <property type="entry name" value="Peptidase_U32"/>
</dbReference>
<name>A0A4R3J5N0_9PROT</name>
<keyword evidence="1" id="KW-0645">Protease</keyword>
<dbReference type="RefSeq" id="WP_132939877.1">
    <property type="nucleotide sequence ID" value="NZ_CP119676.1"/>
</dbReference>
<dbReference type="PANTHER" id="PTHR30217">
    <property type="entry name" value="PEPTIDASE U32 FAMILY"/>
    <property type="match status" value="1"/>
</dbReference>
<dbReference type="GO" id="GO:0006508">
    <property type="term" value="P:proteolysis"/>
    <property type="evidence" value="ECO:0007669"/>
    <property type="project" value="UniProtKB-KW"/>
</dbReference>
<sequence>MKIVVGASTPETISERIDVGADEVFCGYIPEYWLDEFQFFMSPGRRWGPMSSMTNLDGLNAAVAAAHDLGKKFSLTLNAQNITKGQLAVIERLIEELKTTDVDHLIVSDIALLRVLRRTWRDIPIHLSTGGTVFNANSAAFFQDLGVNRIIFPRALKLTDAYDIADAYPEMEFEIFTSHSRCLNIDGFCYFEHMIVYMSNEAPPFMNFSMCNIDYDIGVLSAQSLSAAESARIRQNMQQKWRFSSNPKTCRACDMFDCANHNIRYLKIPGRDCNSADKRTMMQQEISFLRRLTDSLDTFPNSSAYQSFAQDQFHQTFREKCTLHGPYCL</sequence>